<reference evidence="2" key="1">
    <citation type="submission" date="2013-01" db="EMBL/GenBank/DDBJ databases">
        <title>Draft Genome Sequence of a Mulberry Tree, Morus notabilis C.K. Schneid.</title>
        <authorList>
            <person name="He N."/>
            <person name="Zhao S."/>
        </authorList>
    </citation>
    <scope>NUCLEOTIDE SEQUENCE</scope>
</reference>
<dbReference type="EMBL" id="KE345057">
    <property type="protein sequence ID" value="EXB91934.1"/>
    <property type="molecule type" value="Genomic_DNA"/>
</dbReference>
<keyword evidence="2" id="KW-1185">Reference proteome</keyword>
<dbReference type="AlphaFoldDB" id="W9RHM6"/>
<organism evidence="1 2">
    <name type="scientific">Morus notabilis</name>
    <dbReference type="NCBI Taxonomy" id="981085"/>
    <lineage>
        <taxon>Eukaryota</taxon>
        <taxon>Viridiplantae</taxon>
        <taxon>Streptophyta</taxon>
        <taxon>Embryophyta</taxon>
        <taxon>Tracheophyta</taxon>
        <taxon>Spermatophyta</taxon>
        <taxon>Magnoliopsida</taxon>
        <taxon>eudicotyledons</taxon>
        <taxon>Gunneridae</taxon>
        <taxon>Pentapetalae</taxon>
        <taxon>rosids</taxon>
        <taxon>fabids</taxon>
        <taxon>Rosales</taxon>
        <taxon>Moraceae</taxon>
        <taxon>Moreae</taxon>
        <taxon>Morus</taxon>
    </lineage>
</organism>
<proteinExistence type="predicted"/>
<dbReference type="Proteomes" id="UP000030645">
    <property type="component" value="Unassembled WGS sequence"/>
</dbReference>
<gene>
    <name evidence="1" type="ORF">L484_009027</name>
</gene>
<evidence type="ECO:0000313" key="2">
    <source>
        <dbReference type="Proteomes" id="UP000030645"/>
    </source>
</evidence>
<protein>
    <submittedName>
        <fullName evidence="1">Uncharacterized protein</fullName>
    </submittedName>
</protein>
<accession>W9RHM6</accession>
<sequence length="68" mass="7672">MYPRKEETAIRGNAPVRRHDTCWEFGSSSGRILIALAIRAAYCNCHVLVGKKCIMGEAQYSLWPKFGI</sequence>
<name>W9RHM6_9ROSA</name>
<evidence type="ECO:0000313" key="1">
    <source>
        <dbReference type="EMBL" id="EXB91934.1"/>
    </source>
</evidence>